<feature type="compositionally biased region" description="Pro residues" evidence="1">
    <location>
        <begin position="245"/>
        <end position="255"/>
    </location>
</feature>
<evidence type="ECO:0000313" key="3">
    <source>
        <dbReference type="EMBL" id="MXO53385.1"/>
    </source>
</evidence>
<feature type="region of interest" description="Disordered" evidence="1">
    <location>
        <begin position="205"/>
        <end position="272"/>
    </location>
</feature>
<dbReference type="PROSITE" id="PS51724">
    <property type="entry name" value="SPOR"/>
    <property type="match status" value="1"/>
</dbReference>
<dbReference type="PANTHER" id="PTHR34183">
    <property type="entry name" value="ENDOLYTIC PEPTIDOGLYCAN TRANSGLYCOSYLASE RLPA"/>
    <property type="match status" value="1"/>
</dbReference>
<dbReference type="InterPro" id="IPR036680">
    <property type="entry name" value="SPOR-like_sf"/>
</dbReference>
<feature type="compositionally biased region" description="Low complexity" evidence="1">
    <location>
        <begin position="256"/>
        <end position="272"/>
    </location>
</feature>
<dbReference type="InterPro" id="IPR036908">
    <property type="entry name" value="RlpA-like_sf"/>
</dbReference>
<dbReference type="PANTHER" id="PTHR34183:SF1">
    <property type="entry name" value="ENDOLYTIC PEPTIDOGLYCAN TRANSGLYCOSYLASE RLPA"/>
    <property type="match status" value="1"/>
</dbReference>
<evidence type="ECO:0000259" key="2">
    <source>
        <dbReference type="PROSITE" id="PS51724"/>
    </source>
</evidence>
<comment type="caution">
    <text evidence="3">The sequence shown here is derived from an EMBL/GenBank/DDBJ whole genome shotgun (WGS) entry which is preliminary data.</text>
</comment>
<accession>A0A844Y5E2</accession>
<evidence type="ECO:0000313" key="4">
    <source>
        <dbReference type="Proteomes" id="UP000430272"/>
    </source>
</evidence>
<dbReference type="Gene3D" id="3.30.70.1070">
    <property type="entry name" value="Sporulation related repeat"/>
    <property type="match status" value="1"/>
</dbReference>
<evidence type="ECO:0000256" key="1">
    <source>
        <dbReference type="SAM" id="MobiDB-lite"/>
    </source>
</evidence>
<dbReference type="InterPro" id="IPR007730">
    <property type="entry name" value="SPOR-like_dom"/>
</dbReference>
<dbReference type="OrthoDB" id="9779128at2"/>
<dbReference type="AlphaFoldDB" id="A0A844Y5E2"/>
<dbReference type="CDD" id="cd22268">
    <property type="entry name" value="DPBB_RlpA-like"/>
    <property type="match status" value="1"/>
</dbReference>
<sequence>MRFPVSRIGLPLSRTGTLLLCGASTLSLVSCGLGGFGGVDSAAQASAPSAARSIPTGPAADYPMVLGEPFTIDGITYTPADTYNYDEVGYATFDDDTADGITVAHRTLPMPSYVEITSLESGRTILARVERRGPMTNTRLLGLSRAAAAQLGVGEGAPVRVRRVNPPEDQRAELRADRSVDPRMETPQGLLDVLKRQLPEVGSVSLAKQTSGARTGAAGDTPRAPIETIDPTTQIEPAPTEARPTPSPVPAPSPASPAATEDVTPPAPAATPAARGDFAVQAGAYSSRASAQKVADAIGGYLEPAGSLFRVRVGPFANRGEAASALAKVRGAGYRDAQIVTTR</sequence>
<organism evidence="3 4">
    <name type="scientific">Qipengyuania pelagi</name>
    <dbReference type="NCBI Taxonomy" id="994320"/>
    <lineage>
        <taxon>Bacteria</taxon>
        <taxon>Pseudomonadati</taxon>
        <taxon>Pseudomonadota</taxon>
        <taxon>Alphaproteobacteria</taxon>
        <taxon>Sphingomonadales</taxon>
        <taxon>Erythrobacteraceae</taxon>
        <taxon>Qipengyuania</taxon>
    </lineage>
</organism>
<dbReference type="GO" id="GO:0009279">
    <property type="term" value="C:cell outer membrane"/>
    <property type="evidence" value="ECO:0007669"/>
    <property type="project" value="TreeGrafter"/>
</dbReference>
<protein>
    <submittedName>
        <fullName evidence="3">Sporulation protein SsgA</fullName>
    </submittedName>
</protein>
<dbReference type="Gene3D" id="2.40.40.10">
    <property type="entry name" value="RlpA-like domain"/>
    <property type="match status" value="1"/>
</dbReference>
<reference evidence="3 4" key="1">
    <citation type="submission" date="2019-12" db="EMBL/GenBank/DDBJ databases">
        <title>Genomic-based taxomic classification of the family Erythrobacteraceae.</title>
        <authorList>
            <person name="Xu L."/>
        </authorList>
    </citation>
    <scope>NUCLEOTIDE SEQUENCE [LARGE SCALE GENOMIC DNA]</scope>
    <source>
        <strain evidence="3 4">JCM 17468</strain>
    </source>
</reference>
<dbReference type="Pfam" id="PF05036">
    <property type="entry name" value="SPOR"/>
    <property type="match status" value="1"/>
</dbReference>
<gene>
    <name evidence="3" type="ORF">GRI47_05105</name>
</gene>
<dbReference type="Proteomes" id="UP000430272">
    <property type="component" value="Unassembled WGS sequence"/>
</dbReference>
<dbReference type="SUPFAM" id="SSF110997">
    <property type="entry name" value="Sporulation related repeat"/>
    <property type="match status" value="1"/>
</dbReference>
<feature type="domain" description="SPOR" evidence="2">
    <location>
        <begin position="265"/>
        <end position="342"/>
    </location>
</feature>
<dbReference type="PROSITE" id="PS51257">
    <property type="entry name" value="PROKAR_LIPOPROTEIN"/>
    <property type="match status" value="1"/>
</dbReference>
<keyword evidence="4" id="KW-1185">Reference proteome</keyword>
<proteinExistence type="predicted"/>
<name>A0A844Y5E2_9SPHN</name>
<dbReference type="GO" id="GO:0042834">
    <property type="term" value="F:peptidoglycan binding"/>
    <property type="evidence" value="ECO:0007669"/>
    <property type="project" value="InterPro"/>
</dbReference>
<dbReference type="EMBL" id="WTYD01000001">
    <property type="protein sequence ID" value="MXO53385.1"/>
    <property type="molecule type" value="Genomic_DNA"/>
</dbReference>